<reference evidence="3" key="1">
    <citation type="journal article" date="2014" name="Genome Announc.">
        <title>Draft genome sequence of the plant-pathogenic soil fungus Rhizoctonia solani anastomosis group 3 strain Rhs1AP.</title>
        <authorList>
            <person name="Cubeta M.A."/>
            <person name="Thomas E."/>
            <person name="Dean R.A."/>
            <person name="Jabaji S."/>
            <person name="Neate S.M."/>
            <person name="Tavantzis S."/>
            <person name="Toda T."/>
            <person name="Vilgalys R."/>
            <person name="Bharathan N."/>
            <person name="Fedorova-Abrams N."/>
            <person name="Pakala S.B."/>
            <person name="Pakala S.M."/>
            <person name="Zafar N."/>
            <person name="Joardar V."/>
            <person name="Losada L."/>
            <person name="Nierman W.C."/>
        </authorList>
    </citation>
    <scope>NUCLEOTIDE SEQUENCE [LARGE SCALE GENOMIC DNA]</scope>
    <source>
        <strain evidence="3">AG-3</strain>
    </source>
</reference>
<comment type="caution">
    <text evidence="2">The sequence shown here is derived from an EMBL/GenBank/DDBJ whole genome shotgun (WGS) entry which is preliminary data.</text>
</comment>
<gene>
    <name evidence="2" type="ORF">RSOL_439090</name>
</gene>
<dbReference type="PROSITE" id="PS50181">
    <property type="entry name" value="FBOX"/>
    <property type="match status" value="1"/>
</dbReference>
<dbReference type="Proteomes" id="UP000030108">
    <property type="component" value="Unassembled WGS sequence"/>
</dbReference>
<evidence type="ECO:0000259" key="1">
    <source>
        <dbReference type="PROSITE" id="PS50181"/>
    </source>
</evidence>
<sequence length="557" mass="62849">MLVNWSLALTALPYSNFRRDRRSEESKLGSNRDHITWHWPTIIHSLTTPGISTLRKLRTRSSLPSGSGDFLAVMIHLGNAPEDIIVHVALFLGFDDLWRLRQACTRIRVILSSIPVWRTASSRLMLPMWSPSPAIGPGSSLNISGLPAFIQDVWRAAQIDRRWATAKPYSYVHRPVSQEWTDIGLVGGGQWILCTNDNGDVAATTLTQAINHTIGKDMVYHPLFTSNRGWYGLVGWFRALAVLTVQLESNLRSLNICYCALPSLDGSQEPNQSLQYRLDLPGRIPISTIEVCTSSRFLATLCKDPNHRPPWYVNVWSWGPGEDHVRQPPQYTMRTIHFEANDCAIRIVETKEGPHVFVVRANKGATYFEFYDLRHKSNFGQIEPEAQIPVARESLPWSCHQITLPRPRDIPATGNTGYDNPISVVLCAARSPRHSELLAYRVRLHRSRELVSLSFLGGYTLPEYNDVTRCVLGPQGVRGVALVSDPRKYSRTKLMILALDQEEFRLIKMEHSKHNIFTPVDVTIDEVHGTIAILGDVNDLHILLFDSHLIPAEQTLP</sequence>
<proteinExistence type="predicted"/>
<organism evidence="2 3">
    <name type="scientific">Rhizoctonia solani AG-3 Rhs1AP</name>
    <dbReference type="NCBI Taxonomy" id="1086054"/>
    <lineage>
        <taxon>Eukaryota</taxon>
        <taxon>Fungi</taxon>
        <taxon>Dikarya</taxon>
        <taxon>Basidiomycota</taxon>
        <taxon>Agaricomycotina</taxon>
        <taxon>Agaricomycetes</taxon>
        <taxon>Cantharellales</taxon>
        <taxon>Ceratobasidiaceae</taxon>
        <taxon>Rhizoctonia</taxon>
    </lineage>
</organism>
<dbReference type="AlphaFoldDB" id="X8JKX8"/>
<name>X8JKX8_9AGAM</name>
<evidence type="ECO:0000313" key="3">
    <source>
        <dbReference type="Proteomes" id="UP000030108"/>
    </source>
</evidence>
<dbReference type="OrthoDB" id="3224211at2759"/>
<evidence type="ECO:0000313" key="2">
    <source>
        <dbReference type="EMBL" id="EUC64319.1"/>
    </source>
</evidence>
<dbReference type="EMBL" id="JATN01000314">
    <property type="protein sequence ID" value="EUC64319.1"/>
    <property type="molecule type" value="Genomic_DNA"/>
</dbReference>
<dbReference type="InterPro" id="IPR001810">
    <property type="entry name" value="F-box_dom"/>
</dbReference>
<protein>
    <submittedName>
        <fullName evidence="2">F-box protein</fullName>
    </submittedName>
</protein>
<feature type="domain" description="F-box" evidence="1">
    <location>
        <begin position="74"/>
        <end position="120"/>
    </location>
</feature>
<accession>X8JKX8</accession>